<dbReference type="OrthoDB" id="5086884at2759"/>
<keyword evidence="5 7" id="KW-0472">Membrane</keyword>
<feature type="domain" description="Major facilitator superfamily (MFS) profile" evidence="8">
    <location>
        <begin position="35"/>
        <end position="487"/>
    </location>
</feature>
<dbReference type="Pfam" id="PF07690">
    <property type="entry name" value="MFS_1"/>
    <property type="match status" value="1"/>
</dbReference>
<evidence type="ECO:0000256" key="5">
    <source>
        <dbReference type="ARBA" id="ARBA00023136"/>
    </source>
</evidence>
<evidence type="ECO:0000256" key="3">
    <source>
        <dbReference type="ARBA" id="ARBA00022692"/>
    </source>
</evidence>
<evidence type="ECO:0000256" key="6">
    <source>
        <dbReference type="SAM" id="MobiDB-lite"/>
    </source>
</evidence>
<accession>A0A4U0UDL8</accession>
<feature type="transmembrane region" description="Helical" evidence="7">
    <location>
        <begin position="466"/>
        <end position="485"/>
    </location>
</feature>
<dbReference type="InterPro" id="IPR036259">
    <property type="entry name" value="MFS_trans_sf"/>
</dbReference>
<feature type="compositionally biased region" description="Acidic residues" evidence="6">
    <location>
        <begin position="242"/>
        <end position="252"/>
    </location>
</feature>
<sequence length="497" mass="53122">MAPSIVRKVLNTLQITADYSVKPAGLQWRSNTLFIVATVAVGLFTDLFLYGLIVPILPSMLQDKVGVPKDQIQSNVSGLLAAYAGASVVFSPVAGIMADRMSTRQAPFLIGLLALFGATIMLYLGTTLPVLAIARVLQGISAAFVWTIGLALCLETVGPENLGKTIGSIFSFISVGNLCAPLVGGLLYDKTGYPGVFGIGFAILAVDFLMRLLVIEKKVARRYEAEDSDSANTTPSHQQDGNADEAQQEEADEYQPLLGSKEEDHAAFKISDNQPKLARMIPILPCLADPRLLTAFLVAFIQALLLGNFDATIPTVAGDYFNFDSLHSGVLFLPLGVFDFILGPIFGWCVDRFGTKPIAVISYTYLVPVLVLLRLPQPGGKSQILLYGAMLALSGIGLAGIGAPSIVEAGAIVQKYYEVNPEFFGEEGPYAQLYGLNSMVFSAGLTLGPELAGELKERIGYGNMNLVLAAICLLTAVLCFVYIGGKPRMLTGGRYKS</sequence>
<dbReference type="EMBL" id="NAJL01000002">
    <property type="protein sequence ID" value="TKA33598.1"/>
    <property type="molecule type" value="Genomic_DNA"/>
</dbReference>
<dbReference type="SUPFAM" id="SSF103473">
    <property type="entry name" value="MFS general substrate transporter"/>
    <property type="match status" value="1"/>
</dbReference>
<feature type="region of interest" description="Disordered" evidence="6">
    <location>
        <begin position="225"/>
        <end position="252"/>
    </location>
</feature>
<feature type="transmembrane region" description="Helical" evidence="7">
    <location>
        <begin position="194"/>
        <end position="214"/>
    </location>
</feature>
<name>A0A4U0UDL8_9PEZI</name>
<dbReference type="InterPro" id="IPR050930">
    <property type="entry name" value="MFS_Vesicular_Transporter"/>
</dbReference>
<evidence type="ECO:0000313" key="9">
    <source>
        <dbReference type="EMBL" id="TKA33598.1"/>
    </source>
</evidence>
<comment type="subcellular location">
    <subcellularLocation>
        <location evidence="1">Membrane</location>
        <topology evidence="1">Multi-pass membrane protein</topology>
    </subcellularLocation>
</comment>
<evidence type="ECO:0000256" key="1">
    <source>
        <dbReference type="ARBA" id="ARBA00004141"/>
    </source>
</evidence>
<feature type="transmembrane region" description="Helical" evidence="7">
    <location>
        <begin position="357"/>
        <end position="373"/>
    </location>
</feature>
<dbReference type="InterPro" id="IPR020846">
    <property type="entry name" value="MFS_dom"/>
</dbReference>
<feature type="transmembrane region" description="Helical" evidence="7">
    <location>
        <begin position="32"/>
        <end position="56"/>
    </location>
</feature>
<dbReference type="GO" id="GO:0016020">
    <property type="term" value="C:membrane"/>
    <property type="evidence" value="ECO:0007669"/>
    <property type="project" value="UniProtKB-SubCell"/>
</dbReference>
<keyword evidence="10" id="KW-1185">Reference proteome</keyword>
<organism evidence="9 10">
    <name type="scientific">Salinomyces thailandicus</name>
    <dbReference type="NCBI Taxonomy" id="706561"/>
    <lineage>
        <taxon>Eukaryota</taxon>
        <taxon>Fungi</taxon>
        <taxon>Dikarya</taxon>
        <taxon>Ascomycota</taxon>
        <taxon>Pezizomycotina</taxon>
        <taxon>Dothideomycetes</taxon>
        <taxon>Dothideomycetidae</taxon>
        <taxon>Mycosphaerellales</taxon>
        <taxon>Teratosphaeriaceae</taxon>
        <taxon>Salinomyces</taxon>
    </lineage>
</organism>
<feature type="transmembrane region" description="Helical" evidence="7">
    <location>
        <begin position="76"/>
        <end position="96"/>
    </location>
</feature>
<feature type="transmembrane region" description="Helical" evidence="7">
    <location>
        <begin position="132"/>
        <end position="154"/>
    </location>
</feature>
<comment type="caution">
    <text evidence="9">The sequence shown here is derived from an EMBL/GenBank/DDBJ whole genome shotgun (WGS) entry which is preliminary data.</text>
</comment>
<evidence type="ECO:0000256" key="2">
    <source>
        <dbReference type="ARBA" id="ARBA00022448"/>
    </source>
</evidence>
<dbReference type="InterPro" id="IPR011701">
    <property type="entry name" value="MFS"/>
</dbReference>
<evidence type="ECO:0000256" key="4">
    <source>
        <dbReference type="ARBA" id="ARBA00022989"/>
    </source>
</evidence>
<dbReference type="Proteomes" id="UP000308549">
    <property type="component" value="Unassembled WGS sequence"/>
</dbReference>
<dbReference type="PROSITE" id="PS50850">
    <property type="entry name" value="MFS"/>
    <property type="match status" value="1"/>
</dbReference>
<evidence type="ECO:0000256" key="7">
    <source>
        <dbReference type="SAM" id="Phobius"/>
    </source>
</evidence>
<gene>
    <name evidence="9" type="ORF">B0A50_00434</name>
</gene>
<evidence type="ECO:0000259" key="8">
    <source>
        <dbReference type="PROSITE" id="PS50850"/>
    </source>
</evidence>
<keyword evidence="3 7" id="KW-0812">Transmembrane</keyword>
<dbReference type="AlphaFoldDB" id="A0A4U0UDL8"/>
<feature type="transmembrane region" description="Helical" evidence="7">
    <location>
        <begin position="385"/>
        <end position="407"/>
    </location>
</feature>
<keyword evidence="4 7" id="KW-1133">Transmembrane helix</keyword>
<dbReference type="CDD" id="cd17325">
    <property type="entry name" value="MFS_MdtG_SLC18_like"/>
    <property type="match status" value="1"/>
</dbReference>
<feature type="transmembrane region" description="Helical" evidence="7">
    <location>
        <begin position="329"/>
        <end position="350"/>
    </location>
</feature>
<dbReference type="PANTHER" id="PTHR23506">
    <property type="entry name" value="GH10249P"/>
    <property type="match status" value="1"/>
</dbReference>
<keyword evidence="2" id="KW-0813">Transport</keyword>
<dbReference type="PANTHER" id="PTHR23506:SF37">
    <property type="entry name" value="MAJOR FACILITATOR SUPERFAMILY (MFS) PROFILE DOMAIN-CONTAINING PROTEIN"/>
    <property type="match status" value="1"/>
</dbReference>
<evidence type="ECO:0000313" key="10">
    <source>
        <dbReference type="Proteomes" id="UP000308549"/>
    </source>
</evidence>
<proteinExistence type="predicted"/>
<dbReference type="GO" id="GO:0022857">
    <property type="term" value="F:transmembrane transporter activity"/>
    <property type="evidence" value="ECO:0007669"/>
    <property type="project" value="InterPro"/>
</dbReference>
<reference evidence="9 10" key="1">
    <citation type="submission" date="2017-03" db="EMBL/GenBank/DDBJ databases">
        <title>Genomes of endolithic fungi from Antarctica.</title>
        <authorList>
            <person name="Coleine C."/>
            <person name="Masonjones S."/>
            <person name="Stajich J.E."/>
        </authorList>
    </citation>
    <scope>NUCLEOTIDE SEQUENCE [LARGE SCALE GENOMIC DNA]</scope>
    <source>
        <strain evidence="9 10">CCFEE 6315</strain>
    </source>
</reference>
<feature type="transmembrane region" description="Helical" evidence="7">
    <location>
        <begin position="108"/>
        <end position="126"/>
    </location>
</feature>
<protein>
    <recommendedName>
        <fullName evidence="8">Major facilitator superfamily (MFS) profile domain-containing protein</fullName>
    </recommendedName>
</protein>
<feature type="transmembrane region" description="Helical" evidence="7">
    <location>
        <begin position="166"/>
        <end position="188"/>
    </location>
</feature>
<feature type="transmembrane region" description="Helical" evidence="7">
    <location>
        <begin position="292"/>
        <end position="309"/>
    </location>
</feature>
<dbReference type="Gene3D" id="1.20.1250.20">
    <property type="entry name" value="MFS general substrate transporter like domains"/>
    <property type="match status" value="2"/>
</dbReference>